<keyword evidence="4" id="KW-1185">Reference proteome</keyword>
<organism evidence="3 4">
    <name type="scientific">Lophiotrema nucula</name>
    <dbReference type="NCBI Taxonomy" id="690887"/>
    <lineage>
        <taxon>Eukaryota</taxon>
        <taxon>Fungi</taxon>
        <taxon>Dikarya</taxon>
        <taxon>Ascomycota</taxon>
        <taxon>Pezizomycotina</taxon>
        <taxon>Dothideomycetes</taxon>
        <taxon>Pleosporomycetidae</taxon>
        <taxon>Pleosporales</taxon>
        <taxon>Lophiotremataceae</taxon>
        <taxon>Lophiotrema</taxon>
    </lineage>
</organism>
<protein>
    <submittedName>
        <fullName evidence="3">Alpha/beta hydrolase fold-domain-containing protein</fullName>
    </submittedName>
</protein>
<dbReference type="InterPro" id="IPR029058">
    <property type="entry name" value="AB_hydrolase_fold"/>
</dbReference>
<dbReference type="Gene3D" id="3.40.50.1820">
    <property type="entry name" value="alpha/beta hydrolase"/>
    <property type="match status" value="1"/>
</dbReference>
<evidence type="ECO:0000313" key="4">
    <source>
        <dbReference type="Proteomes" id="UP000799770"/>
    </source>
</evidence>
<dbReference type="AlphaFoldDB" id="A0A6A5Z335"/>
<accession>A0A6A5Z335</accession>
<keyword evidence="1 3" id="KW-0378">Hydrolase</keyword>
<dbReference type="PANTHER" id="PTHR48081:SF8">
    <property type="entry name" value="ALPHA_BETA HYDROLASE FOLD-3 DOMAIN-CONTAINING PROTEIN-RELATED"/>
    <property type="match status" value="1"/>
</dbReference>
<proteinExistence type="predicted"/>
<dbReference type="InterPro" id="IPR050300">
    <property type="entry name" value="GDXG_lipolytic_enzyme"/>
</dbReference>
<dbReference type="GO" id="GO:0016787">
    <property type="term" value="F:hydrolase activity"/>
    <property type="evidence" value="ECO:0007669"/>
    <property type="project" value="UniProtKB-KW"/>
</dbReference>
<evidence type="ECO:0000313" key="3">
    <source>
        <dbReference type="EMBL" id="KAF2113835.1"/>
    </source>
</evidence>
<dbReference type="Pfam" id="PF07859">
    <property type="entry name" value="Abhydrolase_3"/>
    <property type="match status" value="1"/>
</dbReference>
<evidence type="ECO:0000259" key="2">
    <source>
        <dbReference type="Pfam" id="PF07859"/>
    </source>
</evidence>
<sequence>MVHQREKRSYYTAIIHFVVRRMRNHLGRPKSEQPQGCSKLTPHKIVRRTCEVSERQVDGVYLYDLFPNHTKNRDSLTKHVYYFCGGGWQSPPSGQHWQLCARFAHQMKDTSVTIVSYPLAPNNAAPETIPILLKLYRSLLRQAEEAGHKVILAGDSSGGNVALCLVLEALREDAERLGYDKVSIMDTSHPAAIMAICPSTDLTRSNPDIERLKDDDPLLTPEFIKQTAAAWKGDWDATDRRISPINADISLLAMRGISVHGVTSGHDILRPDAIMFRERLEDAGVKGEWLDWDKQMHCFVLTWPYGVPEGREGTGWIIDMMRKM</sequence>
<dbReference type="OrthoDB" id="2152029at2759"/>
<dbReference type="InterPro" id="IPR013094">
    <property type="entry name" value="AB_hydrolase_3"/>
</dbReference>
<dbReference type="SUPFAM" id="SSF53474">
    <property type="entry name" value="alpha/beta-Hydrolases"/>
    <property type="match status" value="1"/>
</dbReference>
<dbReference type="PANTHER" id="PTHR48081">
    <property type="entry name" value="AB HYDROLASE SUPERFAMILY PROTEIN C4A8.06C"/>
    <property type="match status" value="1"/>
</dbReference>
<evidence type="ECO:0000256" key="1">
    <source>
        <dbReference type="ARBA" id="ARBA00022801"/>
    </source>
</evidence>
<dbReference type="Proteomes" id="UP000799770">
    <property type="component" value="Unassembled WGS sequence"/>
</dbReference>
<reference evidence="3" key="1">
    <citation type="journal article" date="2020" name="Stud. Mycol.">
        <title>101 Dothideomycetes genomes: a test case for predicting lifestyles and emergence of pathogens.</title>
        <authorList>
            <person name="Haridas S."/>
            <person name="Albert R."/>
            <person name="Binder M."/>
            <person name="Bloem J."/>
            <person name="Labutti K."/>
            <person name="Salamov A."/>
            <person name="Andreopoulos B."/>
            <person name="Baker S."/>
            <person name="Barry K."/>
            <person name="Bills G."/>
            <person name="Bluhm B."/>
            <person name="Cannon C."/>
            <person name="Castanera R."/>
            <person name="Culley D."/>
            <person name="Daum C."/>
            <person name="Ezra D."/>
            <person name="Gonzalez J."/>
            <person name="Henrissat B."/>
            <person name="Kuo A."/>
            <person name="Liang C."/>
            <person name="Lipzen A."/>
            <person name="Lutzoni F."/>
            <person name="Magnuson J."/>
            <person name="Mondo S."/>
            <person name="Nolan M."/>
            <person name="Ohm R."/>
            <person name="Pangilinan J."/>
            <person name="Park H.-J."/>
            <person name="Ramirez L."/>
            <person name="Alfaro M."/>
            <person name="Sun H."/>
            <person name="Tritt A."/>
            <person name="Yoshinaga Y."/>
            <person name="Zwiers L.-H."/>
            <person name="Turgeon B."/>
            <person name="Goodwin S."/>
            <person name="Spatafora J."/>
            <person name="Crous P."/>
            <person name="Grigoriev I."/>
        </authorList>
    </citation>
    <scope>NUCLEOTIDE SEQUENCE</scope>
    <source>
        <strain evidence="3">CBS 627.86</strain>
    </source>
</reference>
<gene>
    <name evidence="3" type="ORF">BDV96DRAFT_613651</name>
</gene>
<feature type="domain" description="Alpha/beta hydrolase fold-3" evidence="2">
    <location>
        <begin position="80"/>
        <end position="300"/>
    </location>
</feature>
<dbReference type="EMBL" id="ML977327">
    <property type="protein sequence ID" value="KAF2113835.1"/>
    <property type="molecule type" value="Genomic_DNA"/>
</dbReference>
<name>A0A6A5Z335_9PLEO</name>